<dbReference type="PANTHER" id="PTHR33281:SF19">
    <property type="entry name" value="VOLTAGE-DEPENDENT ANION CHANNEL-FORMING PROTEIN YNEE"/>
    <property type="match status" value="1"/>
</dbReference>
<keyword evidence="6" id="KW-0406">Ion transport</keyword>
<dbReference type="InterPro" id="IPR044669">
    <property type="entry name" value="YneE/VCCN1/2-like"/>
</dbReference>
<protein>
    <submittedName>
        <fullName evidence="10">Uncharacterized protein</fullName>
    </submittedName>
</protein>
<gene>
    <name evidence="10" type="ORF">BWQ96_06825</name>
</gene>
<accession>A0A2V3IMX9</accession>
<evidence type="ECO:0000256" key="8">
    <source>
        <dbReference type="SAM" id="MobiDB-lite"/>
    </source>
</evidence>
<dbReference type="PANTHER" id="PTHR33281">
    <property type="entry name" value="UPF0187 PROTEIN YNEE"/>
    <property type="match status" value="1"/>
</dbReference>
<evidence type="ECO:0000313" key="11">
    <source>
        <dbReference type="Proteomes" id="UP000247409"/>
    </source>
</evidence>
<evidence type="ECO:0000256" key="7">
    <source>
        <dbReference type="ARBA" id="ARBA00023136"/>
    </source>
</evidence>
<evidence type="ECO:0000256" key="4">
    <source>
        <dbReference type="ARBA" id="ARBA00022692"/>
    </source>
</evidence>
<evidence type="ECO:0000256" key="1">
    <source>
        <dbReference type="ARBA" id="ARBA00004651"/>
    </source>
</evidence>
<dbReference type="Pfam" id="PF25539">
    <property type="entry name" value="Bestrophin_2"/>
    <property type="match status" value="1"/>
</dbReference>
<keyword evidence="3" id="KW-1003">Cell membrane</keyword>
<feature type="compositionally biased region" description="Basic and acidic residues" evidence="8">
    <location>
        <begin position="1"/>
        <end position="24"/>
    </location>
</feature>
<evidence type="ECO:0000256" key="6">
    <source>
        <dbReference type="ARBA" id="ARBA00023065"/>
    </source>
</evidence>
<dbReference type="OrthoDB" id="1368at2759"/>
<reference evidence="10 11" key="1">
    <citation type="journal article" date="2018" name="Mol. Biol. Evol.">
        <title>Analysis of the draft genome of the red seaweed Gracilariopsis chorda provides insights into genome size evolution in Rhodophyta.</title>
        <authorList>
            <person name="Lee J."/>
            <person name="Yang E.C."/>
            <person name="Graf L."/>
            <person name="Yang J.H."/>
            <person name="Qiu H."/>
            <person name="Zel Zion U."/>
            <person name="Chan C.X."/>
            <person name="Stephens T.G."/>
            <person name="Weber A.P.M."/>
            <person name="Boo G.H."/>
            <person name="Boo S.M."/>
            <person name="Kim K.M."/>
            <person name="Shin Y."/>
            <person name="Jung M."/>
            <person name="Lee S.J."/>
            <person name="Yim H.S."/>
            <person name="Lee J.H."/>
            <person name="Bhattacharya D."/>
            <person name="Yoon H.S."/>
        </authorList>
    </citation>
    <scope>NUCLEOTIDE SEQUENCE [LARGE SCALE GENOMIC DNA]</scope>
    <source>
        <strain evidence="10 11">SKKU-2015</strain>
        <tissue evidence="10">Whole body</tissue>
    </source>
</reference>
<keyword evidence="11" id="KW-1185">Reference proteome</keyword>
<dbReference type="STRING" id="448386.A0A2V3IMX9"/>
<feature type="transmembrane region" description="Helical" evidence="9">
    <location>
        <begin position="323"/>
        <end position="344"/>
    </location>
</feature>
<dbReference type="AlphaFoldDB" id="A0A2V3IMX9"/>
<keyword evidence="4 9" id="KW-0812">Transmembrane</keyword>
<evidence type="ECO:0000256" key="3">
    <source>
        <dbReference type="ARBA" id="ARBA00022475"/>
    </source>
</evidence>
<dbReference type="Proteomes" id="UP000247409">
    <property type="component" value="Unassembled WGS sequence"/>
</dbReference>
<feature type="transmembrane region" description="Helical" evidence="9">
    <location>
        <begin position="160"/>
        <end position="180"/>
    </location>
</feature>
<proteinExistence type="predicted"/>
<feature type="transmembrane region" description="Helical" evidence="9">
    <location>
        <begin position="121"/>
        <end position="140"/>
    </location>
</feature>
<evidence type="ECO:0000256" key="9">
    <source>
        <dbReference type="SAM" id="Phobius"/>
    </source>
</evidence>
<dbReference type="GO" id="GO:0005254">
    <property type="term" value="F:chloride channel activity"/>
    <property type="evidence" value="ECO:0007669"/>
    <property type="project" value="InterPro"/>
</dbReference>
<dbReference type="EMBL" id="NBIV01000125">
    <property type="protein sequence ID" value="PXF43435.1"/>
    <property type="molecule type" value="Genomic_DNA"/>
</dbReference>
<name>A0A2V3IMX9_9FLOR</name>
<organism evidence="10 11">
    <name type="scientific">Gracilariopsis chorda</name>
    <dbReference type="NCBI Taxonomy" id="448386"/>
    <lineage>
        <taxon>Eukaryota</taxon>
        <taxon>Rhodophyta</taxon>
        <taxon>Florideophyceae</taxon>
        <taxon>Rhodymeniophycidae</taxon>
        <taxon>Gracilariales</taxon>
        <taxon>Gracilariaceae</taxon>
        <taxon>Gracilariopsis</taxon>
    </lineage>
</organism>
<dbReference type="GO" id="GO:0005886">
    <property type="term" value="C:plasma membrane"/>
    <property type="evidence" value="ECO:0007669"/>
    <property type="project" value="UniProtKB-SubCell"/>
</dbReference>
<keyword evidence="5 9" id="KW-1133">Transmembrane helix</keyword>
<keyword evidence="2" id="KW-0813">Transport</keyword>
<comment type="caution">
    <text evidence="10">The sequence shown here is derived from an EMBL/GenBank/DDBJ whole genome shotgun (WGS) entry which is preliminary data.</text>
</comment>
<feature type="transmembrane region" description="Helical" evidence="9">
    <location>
        <begin position="350"/>
        <end position="371"/>
    </location>
</feature>
<evidence type="ECO:0000256" key="2">
    <source>
        <dbReference type="ARBA" id="ARBA00022448"/>
    </source>
</evidence>
<keyword evidence="7 9" id="KW-0472">Membrane</keyword>
<sequence length="435" mass="48754">MDHNRDSQPHGEHHVRINDPRLSDESSAASAVIHSARSSVSIHALDFHLDQSKITKNGSPSPTNTADETAFLNILSVNGEGLEYNDHDEQSAFRKNDEKRDGESFIRRCFMTAVRGRAMPLTPLLISTVWCAIAVGITYATSKSYQPHKDGECRWWCTPLAVDGNALSYVGFALFLLTSFRVSEAYNRYMEAIRVWTGIGGTITSFAKYVVQAFPPGVFHRGDSERILGFLVAFPVALKRQLRGERDLRELKGVLTPEDLAELQNSPNMPSHCLYVLSAYLLSAKLRERELPQTFLVHLIRWVADLAGAADTCMQIKTMPAPYSYISHLNVFLGLWLFFLPFALVETTGWLTISIVAFISYGILGVVANAAELEDPFGGDYNDLPLGRLSQSIQDDVSEIYLRSQQTVRTNIVHEVNDTELRGQSDYWLNANRDY</sequence>
<evidence type="ECO:0000256" key="5">
    <source>
        <dbReference type="ARBA" id="ARBA00022989"/>
    </source>
</evidence>
<comment type="subcellular location">
    <subcellularLocation>
        <location evidence="1">Cell membrane</location>
        <topology evidence="1">Multi-pass membrane protein</topology>
    </subcellularLocation>
</comment>
<evidence type="ECO:0000313" key="10">
    <source>
        <dbReference type="EMBL" id="PXF43435.1"/>
    </source>
</evidence>
<feature type="region of interest" description="Disordered" evidence="8">
    <location>
        <begin position="1"/>
        <end position="27"/>
    </location>
</feature>